<protein>
    <submittedName>
        <fullName evidence="3">Uncharacterized protein</fullName>
    </submittedName>
</protein>
<feature type="region of interest" description="Disordered" evidence="1">
    <location>
        <begin position="30"/>
        <end position="71"/>
    </location>
</feature>
<reference evidence="3" key="1">
    <citation type="submission" date="2021-02" db="EMBL/GenBank/DDBJ databases">
        <title>Skermanella TT6 skin isolate.</title>
        <authorList>
            <person name="Lee K."/>
            <person name="Ganzorig M."/>
        </authorList>
    </citation>
    <scope>NUCLEOTIDE SEQUENCE</scope>
    <source>
        <strain evidence="3">TT6</strain>
    </source>
</reference>
<proteinExistence type="predicted"/>
<sequence length="113" mass="12239">MPLPLRHAVPCAILLLVPTGAFAQGAIPYDTYRDSLGSPNHTGNLTPLPDDRQLLGTSPPPSDPFSERVRPARGYGEIADIGAGFWEWRSDRLRQMRDPSGRSGLAGTGSENR</sequence>
<dbReference type="EMBL" id="CP067420">
    <property type="protein sequence ID" value="QQP90817.1"/>
    <property type="molecule type" value="Genomic_DNA"/>
</dbReference>
<name>A0ABX7B8Z7_9PROT</name>
<evidence type="ECO:0000256" key="2">
    <source>
        <dbReference type="SAM" id="SignalP"/>
    </source>
</evidence>
<gene>
    <name evidence="3" type="ORF">IGS68_06210</name>
</gene>
<organism evidence="3 4">
    <name type="scientific">Skermanella cutis</name>
    <dbReference type="NCBI Taxonomy" id="2775420"/>
    <lineage>
        <taxon>Bacteria</taxon>
        <taxon>Pseudomonadati</taxon>
        <taxon>Pseudomonadota</taxon>
        <taxon>Alphaproteobacteria</taxon>
        <taxon>Rhodospirillales</taxon>
        <taxon>Azospirillaceae</taxon>
        <taxon>Skermanella</taxon>
    </lineage>
</organism>
<dbReference type="RefSeq" id="WP_201078165.1">
    <property type="nucleotide sequence ID" value="NZ_CP067420.1"/>
</dbReference>
<evidence type="ECO:0000313" key="4">
    <source>
        <dbReference type="Proteomes" id="UP000595197"/>
    </source>
</evidence>
<keyword evidence="4" id="KW-1185">Reference proteome</keyword>
<dbReference type="Proteomes" id="UP000595197">
    <property type="component" value="Chromosome"/>
</dbReference>
<feature type="chain" id="PRO_5047309671" evidence="2">
    <location>
        <begin position="24"/>
        <end position="113"/>
    </location>
</feature>
<evidence type="ECO:0000256" key="1">
    <source>
        <dbReference type="SAM" id="MobiDB-lite"/>
    </source>
</evidence>
<keyword evidence="2" id="KW-0732">Signal</keyword>
<feature type="signal peptide" evidence="2">
    <location>
        <begin position="1"/>
        <end position="23"/>
    </location>
</feature>
<evidence type="ECO:0000313" key="3">
    <source>
        <dbReference type="EMBL" id="QQP90817.1"/>
    </source>
</evidence>
<accession>A0ABX7B8Z7</accession>